<keyword evidence="3 5" id="KW-1015">Disulfide bond</keyword>
<dbReference type="AlphaFoldDB" id="A0A814IYU3"/>
<keyword evidence="6" id="KW-0645">Protease</keyword>
<evidence type="ECO:0000256" key="7">
    <source>
        <dbReference type="SAM" id="MobiDB-lite"/>
    </source>
</evidence>
<dbReference type="GO" id="GO:0004252">
    <property type="term" value="F:serine-type endopeptidase activity"/>
    <property type="evidence" value="ECO:0007669"/>
    <property type="project" value="InterPro"/>
</dbReference>
<evidence type="ECO:0000256" key="5">
    <source>
        <dbReference type="PROSITE-ProRule" id="PRU00076"/>
    </source>
</evidence>
<dbReference type="InterPro" id="IPR043504">
    <property type="entry name" value="Peptidase_S1_PA_chymotrypsin"/>
</dbReference>
<dbReference type="PROSITE" id="PS50240">
    <property type="entry name" value="TRYPSIN_DOM"/>
    <property type="match status" value="1"/>
</dbReference>
<comment type="caution">
    <text evidence="10">The sequence shown here is derived from an EMBL/GenBank/DDBJ whole genome shotgun (WGS) entry which is preliminary data.</text>
</comment>
<evidence type="ECO:0000313" key="11">
    <source>
        <dbReference type="Proteomes" id="UP000663879"/>
    </source>
</evidence>
<feature type="domain" description="EGF-like" evidence="8">
    <location>
        <begin position="85"/>
        <end position="129"/>
    </location>
</feature>
<dbReference type="PROSITE" id="PS01186">
    <property type="entry name" value="EGF_2"/>
    <property type="match status" value="1"/>
</dbReference>
<feature type="domain" description="Peptidase S1" evidence="9">
    <location>
        <begin position="281"/>
        <end position="552"/>
    </location>
</feature>
<keyword evidence="2" id="KW-0964">Secreted</keyword>
<dbReference type="InterPro" id="IPR018114">
    <property type="entry name" value="TRYPSIN_HIS"/>
</dbReference>
<dbReference type="PRINTS" id="PR00722">
    <property type="entry name" value="CHYMOTRYPSIN"/>
</dbReference>
<comment type="similarity">
    <text evidence="4">Belongs to the peptidase S1 family. CLIP subfamily.</text>
</comment>
<dbReference type="Pfam" id="PF00089">
    <property type="entry name" value="Trypsin"/>
    <property type="match status" value="1"/>
</dbReference>
<dbReference type="SUPFAM" id="SSF50494">
    <property type="entry name" value="Trypsin-like serine proteases"/>
    <property type="match status" value="1"/>
</dbReference>
<dbReference type="InterPro" id="IPR001254">
    <property type="entry name" value="Trypsin_dom"/>
</dbReference>
<accession>A0A814IYU3</accession>
<feature type="region of interest" description="Disordered" evidence="7">
    <location>
        <begin position="180"/>
        <end position="244"/>
    </location>
</feature>
<dbReference type="Pfam" id="PF00008">
    <property type="entry name" value="EGF"/>
    <property type="match status" value="1"/>
</dbReference>
<reference evidence="10" key="1">
    <citation type="submission" date="2021-02" db="EMBL/GenBank/DDBJ databases">
        <authorList>
            <person name="Nowell W R."/>
        </authorList>
    </citation>
    <scope>NUCLEOTIDE SEQUENCE</scope>
    <source>
        <strain evidence="10">Ploen Becks lab</strain>
    </source>
</reference>
<name>A0A814IYU3_9BILA</name>
<feature type="non-terminal residue" evidence="10">
    <location>
        <position position="552"/>
    </location>
</feature>
<dbReference type="SMART" id="SM00181">
    <property type="entry name" value="EGF"/>
    <property type="match status" value="2"/>
</dbReference>
<dbReference type="SUPFAM" id="SSF57196">
    <property type="entry name" value="EGF/Laminin"/>
    <property type="match status" value="2"/>
</dbReference>
<dbReference type="CDD" id="cd00054">
    <property type="entry name" value="EGF_CA"/>
    <property type="match status" value="2"/>
</dbReference>
<evidence type="ECO:0000256" key="3">
    <source>
        <dbReference type="ARBA" id="ARBA00023157"/>
    </source>
</evidence>
<dbReference type="OrthoDB" id="10059102at2759"/>
<evidence type="ECO:0000256" key="2">
    <source>
        <dbReference type="ARBA" id="ARBA00022525"/>
    </source>
</evidence>
<organism evidence="10 11">
    <name type="scientific">Brachionus calyciflorus</name>
    <dbReference type="NCBI Taxonomy" id="104777"/>
    <lineage>
        <taxon>Eukaryota</taxon>
        <taxon>Metazoa</taxon>
        <taxon>Spiralia</taxon>
        <taxon>Gnathifera</taxon>
        <taxon>Rotifera</taxon>
        <taxon>Eurotatoria</taxon>
        <taxon>Monogononta</taxon>
        <taxon>Pseudotrocha</taxon>
        <taxon>Ploima</taxon>
        <taxon>Brachionidae</taxon>
        <taxon>Brachionus</taxon>
    </lineage>
</organism>
<keyword evidence="6" id="KW-0378">Hydrolase</keyword>
<dbReference type="InterPro" id="IPR033116">
    <property type="entry name" value="TRYPSIN_SER"/>
</dbReference>
<dbReference type="PROSITE" id="PS00022">
    <property type="entry name" value="EGF_1"/>
    <property type="match status" value="2"/>
</dbReference>
<dbReference type="InterPro" id="IPR001314">
    <property type="entry name" value="Peptidase_S1A"/>
</dbReference>
<dbReference type="InterPro" id="IPR000742">
    <property type="entry name" value="EGF"/>
</dbReference>
<keyword evidence="5" id="KW-0245">EGF-like domain</keyword>
<dbReference type="Gene3D" id="2.40.10.10">
    <property type="entry name" value="Trypsin-like serine proteases"/>
    <property type="match status" value="1"/>
</dbReference>
<dbReference type="EMBL" id="CAJNOC010004703">
    <property type="protein sequence ID" value="CAF1030862.1"/>
    <property type="molecule type" value="Genomic_DNA"/>
</dbReference>
<dbReference type="PROSITE" id="PS50026">
    <property type="entry name" value="EGF_3"/>
    <property type="match status" value="2"/>
</dbReference>
<proteinExistence type="inferred from homology"/>
<feature type="disulfide bond" evidence="5">
    <location>
        <begin position="157"/>
        <end position="166"/>
    </location>
</feature>
<dbReference type="Gene3D" id="2.10.25.10">
    <property type="entry name" value="Laminin"/>
    <property type="match status" value="2"/>
</dbReference>
<keyword evidence="6" id="KW-0720">Serine protease</keyword>
<comment type="caution">
    <text evidence="5">Lacks conserved residue(s) required for the propagation of feature annotation.</text>
</comment>
<dbReference type="SMART" id="SM00020">
    <property type="entry name" value="Tryp_SPc"/>
    <property type="match status" value="1"/>
</dbReference>
<dbReference type="CDD" id="cd00190">
    <property type="entry name" value="Tryp_SPc"/>
    <property type="match status" value="1"/>
</dbReference>
<evidence type="ECO:0000256" key="6">
    <source>
        <dbReference type="RuleBase" id="RU363034"/>
    </source>
</evidence>
<dbReference type="PANTHER" id="PTHR24256">
    <property type="entry name" value="TRYPTASE-RELATED"/>
    <property type="match status" value="1"/>
</dbReference>
<dbReference type="GO" id="GO:0005576">
    <property type="term" value="C:extracellular region"/>
    <property type="evidence" value="ECO:0007669"/>
    <property type="project" value="UniProtKB-SubCell"/>
</dbReference>
<dbReference type="PROSITE" id="PS00135">
    <property type="entry name" value="TRYPSIN_SER"/>
    <property type="match status" value="1"/>
</dbReference>
<evidence type="ECO:0000256" key="4">
    <source>
        <dbReference type="ARBA" id="ARBA00024195"/>
    </source>
</evidence>
<dbReference type="InterPro" id="IPR009003">
    <property type="entry name" value="Peptidase_S1_PA"/>
</dbReference>
<gene>
    <name evidence="10" type="ORF">OXX778_LOCUS17856</name>
</gene>
<feature type="disulfide bond" evidence="5">
    <location>
        <begin position="119"/>
        <end position="128"/>
    </location>
</feature>
<evidence type="ECO:0000313" key="10">
    <source>
        <dbReference type="EMBL" id="CAF1030862.1"/>
    </source>
</evidence>
<evidence type="ECO:0000259" key="8">
    <source>
        <dbReference type="PROSITE" id="PS50026"/>
    </source>
</evidence>
<dbReference type="InterPro" id="IPR051487">
    <property type="entry name" value="Ser/Thr_Proteases_Immune/Dev"/>
</dbReference>
<evidence type="ECO:0000256" key="1">
    <source>
        <dbReference type="ARBA" id="ARBA00004613"/>
    </source>
</evidence>
<keyword evidence="11" id="KW-1185">Reference proteome</keyword>
<protein>
    <submittedName>
        <fullName evidence="10">Uncharacterized protein</fullName>
    </submittedName>
</protein>
<evidence type="ECO:0000259" key="9">
    <source>
        <dbReference type="PROSITE" id="PS50240"/>
    </source>
</evidence>
<sequence>DIKLATRNITCTDYFKYLVSASISVDAYCQSIYSTSCCQSCQKYKALKCADTEIYCPYYKNFCNYFTTDGESFSTLCPYTCGLCKPLRCSQVSSICQNGGTCVSAIVPNTAQFGFTCSCMTGFSGDICQTKNPCLPNPCQNNGICTIVGDTTYVCRCTSNFDGDNCSLTRNGSLIRTTVSTRTPTSTSTRTTTSTTRRTFTSTRTTTSTARPTTSSAIRNTSTSRPITTSSRTTPSTTRSMSSTQQMIPGLTNYGKTCVFGKSFSFCDVCGRQPIQPNVKIVGGINAVKNSWPSLAFLVMDYTYRYTFNGQTYSRTIQTYCGAVLIDRTTVITAAHCYEQSAYVSTHRVTVNFRNDPLFPSNAYKVYLGLHNIDGLFSGTADLTGVSVMAISNIINHENYNDATNLNDIAVIKLKNEVKYTSTIQPACLPPSKTYKPTKNVPAWIAGWGSLSAGGDAPDILQNVKITYYYSGYECRNLNTGNLDWDKQICAGEYGGGKDTCQGDSGGPLYIQDGNTFIFVGATSFGVGCGDPGYPGIYTRVAFYLDWILSKM</sequence>
<dbReference type="PROSITE" id="PS00134">
    <property type="entry name" value="TRYPSIN_HIS"/>
    <property type="match status" value="1"/>
</dbReference>
<dbReference type="Proteomes" id="UP000663879">
    <property type="component" value="Unassembled WGS sequence"/>
</dbReference>
<dbReference type="GO" id="GO:0006508">
    <property type="term" value="P:proteolysis"/>
    <property type="evidence" value="ECO:0007669"/>
    <property type="project" value="UniProtKB-KW"/>
</dbReference>
<dbReference type="FunFam" id="2.40.10.10:FF:000002">
    <property type="entry name" value="Transmembrane protease serine"/>
    <property type="match status" value="1"/>
</dbReference>
<comment type="subcellular location">
    <subcellularLocation>
        <location evidence="1">Secreted</location>
    </subcellularLocation>
</comment>
<feature type="domain" description="EGF-like" evidence="8">
    <location>
        <begin position="130"/>
        <end position="167"/>
    </location>
</feature>